<evidence type="ECO:0000256" key="1">
    <source>
        <dbReference type="SAM" id="MobiDB-lite"/>
    </source>
</evidence>
<feature type="compositionally biased region" description="Basic and acidic residues" evidence="1">
    <location>
        <begin position="105"/>
        <end position="127"/>
    </location>
</feature>
<evidence type="ECO:0000313" key="3">
    <source>
        <dbReference type="Proteomes" id="UP001189429"/>
    </source>
</evidence>
<protein>
    <recommendedName>
        <fullName evidence="4">Nuclear speckle splicing regulatory protein 1 N-terminal domain-containing protein</fullName>
    </recommendedName>
</protein>
<evidence type="ECO:0008006" key="4">
    <source>
        <dbReference type="Google" id="ProtNLM"/>
    </source>
</evidence>
<comment type="caution">
    <text evidence="2">The sequence shown here is derived from an EMBL/GenBank/DDBJ whole genome shotgun (WGS) entry which is preliminary data.</text>
</comment>
<name>A0ABN9RGS8_9DINO</name>
<feature type="compositionally biased region" description="Basic and acidic residues" evidence="1">
    <location>
        <begin position="166"/>
        <end position="185"/>
    </location>
</feature>
<feature type="compositionally biased region" description="Basic and acidic residues" evidence="1">
    <location>
        <begin position="50"/>
        <end position="79"/>
    </location>
</feature>
<reference evidence="2" key="1">
    <citation type="submission" date="2023-10" db="EMBL/GenBank/DDBJ databases">
        <authorList>
            <person name="Chen Y."/>
            <person name="Shah S."/>
            <person name="Dougan E. K."/>
            <person name="Thang M."/>
            <person name="Chan C."/>
        </authorList>
    </citation>
    <scope>NUCLEOTIDE SEQUENCE [LARGE SCALE GENOMIC DNA]</scope>
</reference>
<proteinExistence type="predicted"/>
<sequence>MHSLHHRKHQVFEEKRSCQEKEERSKWQQDYDSVMAKTKSPRNQSSLEEASARLYEDHVARRAGLEEMRRKVQHEHEQQIEATRFRRPASAANITPRGTTAPKGFVERTQEDAERRRKQREEADQQARPRSATRRARSISPAPGCTPRIAELYEDKARKARQEKLELAAKSELEQQHSFRPELKAKPGRAARPGLEARLEEMHREHAERLKRKKELAAKDLGGAEAGGGGRLGHALAEADHPQAEGDDAPRRPA</sequence>
<dbReference type="Proteomes" id="UP001189429">
    <property type="component" value="Unassembled WGS sequence"/>
</dbReference>
<organism evidence="2 3">
    <name type="scientific">Prorocentrum cordatum</name>
    <dbReference type="NCBI Taxonomy" id="2364126"/>
    <lineage>
        <taxon>Eukaryota</taxon>
        <taxon>Sar</taxon>
        <taxon>Alveolata</taxon>
        <taxon>Dinophyceae</taxon>
        <taxon>Prorocentrales</taxon>
        <taxon>Prorocentraceae</taxon>
        <taxon>Prorocentrum</taxon>
    </lineage>
</organism>
<feature type="compositionally biased region" description="Basic and acidic residues" evidence="1">
    <location>
        <begin position="195"/>
        <end position="208"/>
    </location>
</feature>
<accession>A0ABN9RGS8</accession>
<feature type="compositionally biased region" description="Basic and acidic residues" evidence="1">
    <location>
        <begin position="237"/>
        <end position="254"/>
    </location>
</feature>
<feature type="region of interest" description="Disordered" evidence="1">
    <location>
        <begin position="1"/>
        <end position="153"/>
    </location>
</feature>
<feature type="region of interest" description="Disordered" evidence="1">
    <location>
        <begin position="166"/>
        <end position="254"/>
    </location>
</feature>
<feature type="compositionally biased region" description="Basic and acidic residues" evidence="1">
    <location>
        <begin position="10"/>
        <end position="29"/>
    </location>
</feature>
<evidence type="ECO:0000313" key="2">
    <source>
        <dbReference type="EMBL" id="CAK0818272.1"/>
    </source>
</evidence>
<keyword evidence="3" id="KW-1185">Reference proteome</keyword>
<gene>
    <name evidence="2" type="ORF">PCOR1329_LOCUS20613</name>
</gene>
<dbReference type="EMBL" id="CAUYUJ010006681">
    <property type="protein sequence ID" value="CAK0818272.1"/>
    <property type="molecule type" value="Genomic_DNA"/>
</dbReference>